<evidence type="ECO:0000313" key="4">
    <source>
        <dbReference type="Proteomes" id="UP000252517"/>
    </source>
</evidence>
<proteinExistence type="predicted"/>
<evidence type="ECO:0008006" key="5">
    <source>
        <dbReference type="Google" id="ProtNLM"/>
    </source>
</evidence>
<keyword evidence="2" id="KW-1133">Transmembrane helix</keyword>
<feature type="compositionally biased region" description="Polar residues" evidence="1">
    <location>
        <begin position="739"/>
        <end position="757"/>
    </location>
</feature>
<evidence type="ECO:0000313" key="3">
    <source>
        <dbReference type="EMBL" id="RCK47693.1"/>
    </source>
</evidence>
<feature type="region of interest" description="Disordered" evidence="1">
    <location>
        <begin position="419"/>
        <end position="456"/>
    </location>
</feature>
<keyword evidence="2" id="KW-0812">Transmembrane</keyword>
<feature type="transmembrane region" description="Helical" evidence="2">
    <location>
        <begin position="58"/>
        <end position="79"/>
    </location>
</feature>
<evidence type="ECO:0000256" key="2">
    <source>
        <dbReference type="SAM" id="Phobius"/>
    </source>
</evidence>
<comment type="caution">
    <text evidence="3">The sequence shown here is derived from an EMBL/GenBank/DDBJ whole genome shotgun (WGS) entry which is preliminary data.</text>
</comment>
<feature type="region of interest" description="Disordered" evidence="1">
    <location>
        <begin position="835"/>
        <end position="855"/>
    </location>
</feature>
<feature type="region of interest" description="Disordered" evidence="1">
    <location>
        <begin position="231"/>
        <end position="250"/>
    </location>
</feature>
<accession>A0A367X1Z7</accession>
<feature type="region of interest" description="Disordered" evidence="1">
    <location>
        <begin position="731"/>
        <end position="757"/>
    </location>
</feature>
<feature type="compositionally biased region" description="Low complexity" evidence="1">
    <location>
        <begin position="435"/>
        <end position="448"/>
    </location>
</feature>
<keyword evidence="2" id="KW-0472">Membrane</keyword>
<name>A0A367X1Z7_9PROT</name>
<dbReference type="EMBL" id="JPWH01000012">
    <property type="protein sequence ID" value="RCK47693.1"/>
    <property type="molecule type" value="Genomic_DNA"/>
</dbReference>
<dbReference type="Proteomes" id="UP000252517">
    <property type="component" value="Unassembled WGS sequence"/>
</dbReference>
<dbReference type="InterPro" id="IPR012683">
    <property type="entry name" value="CHP02302_TM"/>
</dbReference>
<organism evidence="3 4">
    <name type="scientific">Thalassospira profundimaris</name>
    <dbReference type="NCBI Taxonomy" id="502049"/>
    <lineage>
        <taxon>Bacteria</taxon>
        <taxon>Pseudomonadati</taxon>
        <taxon>Pseudomonadota</taxon>
        <taxon>Alphaproteobacteria</taxon>
        <taxon>Rhodospirillales</taxon>
        <taxon>Thalassospiraceae</taxon>
        <taxon>Thalassospira</taxon>
    </lineage>
</organism>
<reference evidence="3 4" key="1">
    <citation type="submission" date="2014-07" db="EMBL/GenBank/DDBJ databases">
        <title>Draft genome sequence of Thalassospira profundimaris S25-3-2.</title>
        <authorList>
            <person name="Lai Q."/>
            <person name="Shao Z."/>
        </authorList>
    </citation>
    <scope>NUCLEOTIDE SEQUENCE [LARGE SCALE GENOMIC DNA]</scope>
    <source>
        <strain evidence="3 4">S25-3-2</strain>
    </source>
</reference>
<dbReference type="Pfam" id="PF13779">
    <property type="entry name" value="DUF4175"/>
    <property type="match status" value="1"/>
</dbReference>
<feature type="transmembrane region" description="Helical" evidence="2">
    <location>
        <begin position="30"/>
        <end position="52"/>
    </location>
</feature>
<feature type="compositionally biased region" description="Polar residues" evidence="1">
    <location>
        <begin position="262"/>
        <end position="281"/>
    </location>
</feature>
<sequence>MNMLVTSARLERHLAITRHILTWEKVWPRLIPVLAIMASLLGLALTGLFAFLPPIIHIALLAVAVIGILVGCVFVWRAWQPPTAFEVMARLEAANHLPHTPIQTQRDAILPSDDALTSYLWQRQLRVNAARTRKLHLPRPRAVLAKMDPFGLSVIPVLLLFVGILSANGKYGDRLASAFDPIGRLGTAQFNASLWVTPPAYTGKVPRTINPATENNITYVTANETGFAASGTHGNTATPSGAVSGERRVSPSDEIDYGFGTFRNTGNTSPQPDNDSTAQKNTNNHHVHLRVPAGTVLSGNIVSAWKPTLISPDGHEHTLGDESGNNTYSVATPLDQPGDWNITVWGTSRLTLSVDIIPDMPPVLAFVAPPTATKRDHVHLDYIANDDYGLRKLALVVRPRLETTPPALYGRTDAMTIDLTGPHASDDVNDRPASGNNGAANNAATTTTPGQPSGSAEYLPSVNNLHGPYFLNMIAHPWAGLPVNLQLVATDNAGQTAQSNIQSIVLPEREFTHPVARKLIDIRKRLLRYPERAREWRDSLYPVLNAPQAYGGDIGIFLGLSVATARLSAHLDDIAYQHNVGDLLWHIAEQIERGQYGQAERNLIEAEENLLKALSNPDISEQQISDLIEQYRQALNDYMSALAQQDQPQKSKNAPLGKMIEQQDLSRVIDQIGDLMRSGARNEARNLIEQLRQLVENMQISPEGQGSDMARPLRQMLDGMRDLARRQQDLMDQGDQRSNDAPSSQNRARSQQQLSDDANALTQNESFDRFGQSSGLQSAIDAMKRATEALEHGRQHEALQQQQQALQSLRDGIGSLGQALEGLSRMMPLLDEMGRSGQRDPLGRPVDGGSGVRIPDADTLNQTWRILQELRRRSGDPQRPKIEHDYIDRLLKRF</sequence>
<protein>
    <recommendedName>
        <fullName evidence="5">TIGR02302 family protein</fullName>
    </recommendedName>
</protein>
<dbReference type="AlphaFoldDB" id="A0A367X1Z7"/>
<feature type="transmembrane region" description="Helical" evidence="2">
    <location>
        <begin position="149"/>
        <end position="167"/>
    </location>
</feature>
<gene>
    <name evidence="3" type="ORF">TH25_15605</name>
</gene>
<feature type="region of interest" description="Disordered" evidence="1">
    <location>
        <begin position="257"/>
        <end position="281"/>
    </location>
</feature>
<evidence type="ECO:0000256" key="1">
    <source>
        <dbReference type="SAM" id="MobiDB-lite"/>
    </source>
</evidence>
<feature type="compositionally biased region" description="Polar residues" evidence="1">
    <location>
        <begin position="232"/>
        <end position="241"/>
    </location>
</feature>